<protein>
    <submittedName>
        <fullName evidence="1">Round spermatid basic 1-like</fullName>
    </submittedName>
</protein>
<dbReference type="AlphaFoldDB" id="A0A2P6V821"/>
<reference evidence="1 2" key="1">
    <citation type="journal article" date="2018" name="Plant J.">
        <title>Genome sequences of Chlorella sorokiniana UTEX 1602 and Micractinium conductrix SAG 241.80: implications to maltose excretion by a green alga.</title>
        <authorList>
            <person name="Arriola M.B."/>
            <person name="Velmurugan N."/>
            <person name="Zhang Y."/>
            <person name="Plunkett M.H."/>
            <person name="Hondzo H."/>
            <person name="Barney B.M."/>
        </authorList>
    </citation>
    <scope>NUCLEOTIDE SEQUENCE [LARGE SCALE GENOMIC DNA]</scope>
    <source>
        <strain evidence="1 2">SAG 241.80</strain>
    </source>
</reference>
<dbReference type="Gene3D" id="3.40.30.10">
    <property type="entry name" value="Glutaredoxin"/>
    <property type="match status" value="1"/>
</dbReference>
<dbReference type="EMBL" id="LHPF02000021">
    <property type="protein sequence ID" value="PSC70235.1"/>
    <property type="molecule type" value="Genomic_DNA"/>
</dbReference>
<dbReference type="Proteomes" id="UP000239649">
    <property type="component" value="Unassembled WGS sequence"/>
</dbReference>
<accession>A0A2P6V821</accession>
<gene>
    <name evidence="1" type="ORF">C2E20_6265</name>
</gene>
<sequence>MRRCAGQLARGALSLARAAAVAPADGPPPAAQALMASAMRSAARYPGASQAAWQRWSHCSCSGDLSLPPPQKVLVEYAPAEVDSFIAFADAVEDEFQGIMVDGVEVEGPGVFEVRLEDGQTIYSRAAEGGAGGVALQLPAYTDLFDRLRQAGLQAAA</sequence>
<name>A0A2P6V821_9CHLO</name>
<evidence type="ECO:0000313" key="2">
    <source>
        <dbReference type="Proteomes" id="UP000239649"/>
    </source>
</evidence>
<evidence type="ECO:0000313" key="1">
    <source>
        <dbReference type="EMBL" id="PSC70235.1"/>
    </source>
</evidence>
<organism evidence="1 2">
    <name type="scientific">Micractinium conductrix</name>
    <dbReference type="NCBI Taxonomy" id="554055"/>
    <lineage>
        <taxon>Eukaryota</taxon>
        <taxon>Viridiplantae</taxon>
        <taxon>Chlorophyta</taxon>
        <taxon>core chlorophytes</taxon>
        <taxon>Trebouxiophyceae</taxon>
        <taxon>Chlorellales</taxon>
        <taxon>Chlorellaceae</taxon>
        <taxon>Chlorella clade</taxon>
        <taxon>Micractinium</taxon>
    </lineage>
</organism>
<dbReference type="OrthoDB" id="60822at2759"/>
<keyword evidence="2" id="KW-1185">Reference proteome</keyword>
<comment type="caution">
    <text evidence="1">The sequence shown here is derived from an EMBL/GenBank/DDBJ whole genome shotgun (WGS) entry which is preliminary data.</text>
</comment>
<proteinExistence type="predicted"/>